<dbReference type="Proteomes" id="UP000811619">
    <property type="component" value="Unassembled WGS sequence"/>
</dbReference>
<dbReference type="InterPro" id="IPR042103">
    <property type="entry name" value="SerRS_1_N_sf"/>
</dbReference>
<evidence type="ECO:0000313" key="4">
    <source>
        <dbReference type="Proteomes" id="UP000811619"/>
    </source>
</evidence>
<dbReference type="InterPro" id="IPR015866">
    <property type="entry name" value="Ser-tRNA-synth_1_N"/>
</dbReference>
<comment type="caution">
    <text evidence="3">The sequence shown here is derived from an EMBL/GenBank/DDBJ whole genome shotgun (WGS) entry which is preliminary data.</text>
</comment>
<reference evidence="3" key="1">
    <citation type="journal article" date="2020" name="bioRxiv">
        <title>Whole genome comparisons of ergot fungi reveals the divergence and evolution of species within the genus Claviceps are the result of varying mechanisms driving genome evolution and host range expansion.</title>
        <authorList>
            <person name="Wyka S.A."/>
            <person name="Mondo S.J."/>
            <person name="Liu M."/>
            <person name="Dettman J."/>
            <person name="Nalam V."/>
            <person name="Broders K.D."/>
        </authorList>
    </citation>
    <scope>NUCLEOTIDE SEQUENCE</scope>
    <source>
        <strain evidence="3">CCC 489</strain>
    </source>
</reference>
<feature type="domain" description="Serine-tRNA synthetase type1 N-terminal" evidence="2">
    <location>
        <begin position="47"/>
        <end position="145"/>
    </location>
</feature>
<organism evidence="3 4">
    <name type="scientific">Claviceps africana</name>
    <dbReference type="NCBI Taxonomy" id="83212"/>
    <lineage>
        <taxon>Eukaryota</taxon>
        <taxon>Fungi</taxon>
        <taxon>Dikarya</taxon>
        <taxon>Ascomycota</taxon>
        <taxon>Pezizomycotina</taxon>
        <taxon>Sordariomycetes</taxon>
        <taxon>Hypocreomycetidae</taxon>
        <taxon>Hypocreales</taxon>
        <taxon>Clavicipitaceae</taxon>
        <taxon>Claviceps</taxon>
    </lineage>
</organism>
<dbReference type="OrthoDB" id="10264585at2759"/>
<dbReference type="Pfam" id="PF02403">
    <property type="entry name" value="Seryl_tRNA_N"/>
    <property type="match status" value="1"/>
</dbReference>
<dbReference type="Gene3D" id="1.10.287.40">
    <property type="entry name" value="Serine-tRNA synthetase, tRNA binding domain"/>
    <property type="match status" value="1"/>
</dbReference>
<dbReference type="InterPro" id="IPR010978">
    <property type="entry name" value="tRNA-bd_arm"/>
</dbReference>
<proteinExistence type="predicted"/>
<evidence type="ECO:0000259" key="2">
    <source>
        <dbReference type="Pfam" id="PF02403"/>
    </source>
</evidence>
<feature type="non-terminal residue" evidence="3">
    <location>
        <position position="150"/>
    </location>
</feature>
<evidence type="ECO:0000256" key="1">
    <source>
        <dbReference type="SAM" id="MobiDB-lite"/>
    </source>
</evidence>
<sequence>MNLSLPCLRCQALRLRTRPRPRRPLGSVTTRTLTANKRPSIAPKPIVDIKAIRQDPELYERTCTQRNYTPQAGYPARIIQLHSHWQQLQKKGRSLRERANLLRKVLANPATSSGDEDTTPIRAMSREEVQHEARQVKAQLASIEEGEAEA</sequence>
<dbReference type="GO" id="GO:0000166">
    <property type="term" value="F:nucleotide binding"/>
    <property type="evidence" value="ECO:0007669"/>
    <property type="project" value="InterPro"/>
</dbReference>
<dbReference type="UniPathway" id="UPA00906">
    <property type="reaction ID" value="UER00895"/>
</dbReference>
<gene>
    <name evidence="3" type="ORF">E4U42_003590</name>
</gene>
<evidence type="ECO:0000313" key="3">
    <source>
        <dbReference type="EMBL" id="KAG5926126.1"/>
    </source>
</evidence>
<feature type="region of interest" description="Disordered" evidence="1">
    <location>
        <begin position="106"/>
        <end position="150"/>
    </location>
</feature>
<protein>
    <recommendedName>
        <fullName evidence="2">Serine-tRNA synthetase type1 N-terminal domain-containing protein</fullName>
    </recommendedName>
</protein>
<accession>A0A8K0J6S1</accession>
<name>A0A8K0J6S1_9HYPO</name>
<keyword evidence="4" id="KW-1185">Reference proteome</keyword>
<dbReference type="SUPFAM" id="SSF46589">
    <property type="entry name" value="tRNA-binding arm"/>
    <property type="match status" value="1"/>
</dbReference>
<dbReference type="EMBL" id="SRPY01000298">
    <property type="protein sequence ID" value="KAG5926126.1"/>
    <property type="molecule type" value="Genomic_DNA"/>
</dbReference>
<dbReference type="AlphaFoldDB" id="A0A8K0J6S1"/>
<feature type="compositionally biased region" description="Basic and acidic residues" evidence="1">
    <location>
        <begin position="124"/>
        <end position="135"/>
    </location>
</feature>